<dbReference type="EMBL" id="JBAWSY010000002">
    <property type="protein sequence ID" value="MEI4768855.1"/>
    <property type="molecule type" value="Genomic_DNA"/>
</dbReference>
<gene>
    <name evidence="3" type="ORF">WAX74_04180</name>
</gene>
<dbReference type="Gene3D" id="1.10.260.40">
    <property type="entry name" value="lambda repressor-like DNA-binding domains"/>
    <property type="match status" value="1"/>
</dbReference>
<dbReference type="PANTHER" id="PTHR46797:SF1">
    <property type="entry name" value="METHYLPHOSPHONATE SYNTHASE"/>
    <property type="match status" value="1"/>
</dbReference>
<dbReference type="InterPro" id="IPR013096">
    <property type="entry name" value="Cupin_2"/>
</dbReference>
<protein>
    <submittedName>
        <fullName evidence="3">Helix-turn-helix domain-containing protein</fullName>
    </submittedName>
</protein>
<comment type="caution">
    <text evidence="3">The sequence shown here is derived from an EMBL/GenBank/DDBJ whole genome shotgun (WGS) entry which is preliminary data.</text>
</comment>
<name>A0ABU8F1G3_9BACI</name>
<dbReference type="CDD" id="cd02209">
    <property type="entry name" value="cupin_XRE_C"/>
    <property type="match status" value="1"/>
</dbReference>
<evidence type="ECO:0000313" key="4">
    <source>
        <dbReference type="Proteomes" id="UP001364890"/>
    </source>
</evidence>
<dbReference type="SUPFAM" id="SSF47413">
    <property type="entry name" value="lambda repressor-like DNA-binding domains"/>
    <property type="match status" value="1"/>
</dbReference>
<dbReference type="Proteomes" id="UP001364890">
    <property type="component" value="Unassembled WGS sequence"/>
</dbReference>
<organism evidence="3 4">
    <name type="scientific">Psychrobacillus mangrovi</name>
    <dbReference type="NCBI Taxonomy" id="3117745"/>
    <lineage>
        <taxon>Bacteria</taxon>
        <taxon>Bacillati</taxon>
        <taxon>Bacillota</taxon>
        <taxon>Bacilli</taxon>
        <taxon>Bacillales</taxon>
        <taxon>Bacillaceae</taxon>
        <taxon>Psychrobacillus</taxon>
    </lineage>
</organism>
<dbReference type="CDD" id="cd00093">
    <property type="entry name" value="HTH_XRE"/>
    <property type="match status" value="1"/>
</dbReference>
<sequence>MEFPKGEVGKRIRYLRRVQGLTSDELAKSAGVSQSMISQIERGQVSPSLETLWKLSHSLKVPVFSFFDTEESNAVTIYRAEEVKNVKRVRPNVSYQLLSPSSGKQMSFFKMIVEPGDDLDTPLLYHSGEECGIMLVGSLRIEVEGEIHMIHEGDSIYFDSSLPHRFTNIGDEKSVSIWAMTHSF</sequence>
<dbReference type="PROSITE" id="PS50943">
    <property type="entry name" value="HTH_CROC1"/>
    <property type="match status" value="1"/>
</dbReference>
<dbReference type="SMART" id="SM00530">
    <property type="entry name" value="HTH_XRE"/>
    <property type="match status" value="1"/>
</dbReference>
<dbReference type="Pfam" id="PF07883">
    <property type="entry name" value="Cupin_2"/>
    <property type="match status" value="1"/>
</dbReference>
<dbReference type="InterPro" id="IPR001387">
    <property type="entry name" value="Cro/C1-type_HTH"/>
</dbReference>
<feature type="domain" description="HTH cro/C1-type" evidence="2">
    <location>
        <begin position="12"/>
        <end position="66"/>
    </location>
</feature>
<dbReference type="InterPro" id="IPR014710">
    <property type="entry name" value="RmlC-like_jellyroll"/>
</dbReference>
<dbReference type="PANTHER" id="PTHR46797">
    <property type="entry name" value="HTH-TYPE TRANSCRIPTIONAL REGULATOR"/>
    <property type="match status" value="1"/>
</dbReference>
<accession>A0ABU8F1G3</accession>
<keyword evidence="4" id="KW-1185">Reference proteome</keyword>
<evidence type="ECO:0000259" key="2">
    <source>
        <dbReference type="PROSITE" id="PS50943"/>
    </source>
</evidence>
<evidence type="ECO:0000256" key="1">
    <source>
        <dbReference type="ARBA" id="ARBA00023125"/>
    </source>
</evidence>
<dbReference type="InterPro" id="IPR010982">
    <property type="entry name" value="Lambda_DNA-bd_dom_sf"/>
</dbReference>
<evidence type="ECO:0000313" key="3">
    <source>
        <dbReference type="EMBL" id="MEI4768855.1"/>
    </source>
</evidence>
<keyword evidence="1" id="KW-0238">DNA-binding</keyword>
<dbReference type="InterPro" id="IPR011051">
    <property type="entry name" value="RmlC_Cupin_sf"/>
</dbReference>
<dbReference type="Pfam" id="PF01381">
    <property type="entry name" value="HTH_3"/>
    <property type="match status" value="1"/>
</dbReference>
<proteinExistence type="predicted"/>
<dbReference type="Gene3D" id="2.60.120.10">
    <property type="entry name" value="Jelly Rolls"/>
    <property type="match status" value="1"/>
</dbReference>
<dbReference type="InterPro" id="IPR050807">
    <property type="entry name" value="TransReg_Diox_bact_type"/>
</dbReference>
<reference evidence="3 4" key="1">
    <citation type="submission" date="2024-01" db="EMBL/GenBank/DDBJ databases">
        <title>Seven novel Bacillus-like species.</title>
        <authorList>
            <person name="Liu G."/>
        </authorList>
    </citation>
    <scope>NUCLEOTIDE SEQUENCE [LARGE SCALE GENOMIC DNA]</scope>
    <source>
        <strain evidence="3 4">FJAT-51614</strain>
    </source>
</reference>
<dbReference type="SUPFAM" id="SSF51182">
    <property type="entry name" value="RmlC-like cupins"/>
    <property type="match status" value="1"/>
</dbReference>